<dbReference type="STRING" id="1673428.CPM_1754"/>
<feature type="transmembrane region" description="Helical" evidence="1">
    <location>
        <begin position="12"/>
        <end position="34"/>
    </location>
</feature>
<name>A0A1R4A9A2_9ARCH</name>
<dbReference type="KEGG" id="cdiv:CPM_1754"/>
<evidence type="ECO:0000313" key="2">
    <source>
        <dbReference type="EMBL" id="SJK85538.1"/>
    </source>
</evidence>
<feature type="transmembrane region" description="Helical" evidence="1">
    <location>
        <begin position="73"/>
        <end position="96"/>
    </location>
</feature>
<keyword evidence="1" id="KW-0472">Membrane</keyword>
<evidence type="ECO:0000256" key="1">
    <source>
        <dbReference type="SAM" id="Phobius"/>
    </source>
</evidence>
<dbReference type="Proteomes" id="UP000187822">
    <property type="component" value="Chromosome I"/>
</dbReference>
<keyword evidence="3" id="KW-1185">Reference proteome</keyword>
<keyword evidence="1" id="KW-1133">Transmembrane helix</keyword>
<gene>
    <name evidence="2" type="ORF">CPM_1754</name>
</gene>
<evidence type="ECO:0000313" key="3">
    <source>
        <dbReference type="Proteomes" id="UP000187822"/>
    </source>
</evidence>
<accession>A0A1R4A9A2</accession>
<feature type="transmembrane region" description="Helical" evidence="1">
    <location>
        <begin position="46"/>
        <end position="66"/>
    </location>
</feature>
<keyword evidence="1" id="KW-0812">Transmembrane</keyword>
<dbReference type="EMBL" id="LT719092">
    <property type="protein sequence ID" value="SJK85538.1"/>
    <property type="molecule type" value="Genomic_DNA"/>
</dbReference>
<feature type="transmembrane region" description="Helical" evidence="1">
    <location>
        <begin position="102"/>
        <end position="125"/>
    </location>
</feature>
<reference evidence="3" key="1">
    <citation type="submission" date="2016-06" db="EMBL/GenBank/DDBJ databases">
        <authorList>
            <person name="Toshchakov V.S."/>
        </authorList>
    </citation>
    <scope>NUCLEOTIDE SEQUENCE [LARGE SCALE GENOMIC DNA]</scope>
    <source>
        <strain>PM4 (JCM 30641</strain>
        <strain evidence="3">\VKM B-2940)</strain>
    </source>
</reference>
<sequence length="141" mass="15970">MVSIHPTNKIHPFYAMVSYLIGLGLVYLSIYLSIHLNFGSSFIARLPLVFPIVFSMIAIMFGTLFLMRREYGWFFRTGMMSLAVTLIFFPLALVAISMDATFVVWGPLIVFAVLSFIAGLVRLVIQGGIQAFRKYKRGEEF</sequence>
<protein>
    <submittedName>
        <fullName evidence="2">Multipass membrane protein</fullName>
    </submittedName>
</protein>
<dbReference type="AlphaFoldDB" id="A0A1R4A9A2"/>
<organism evidence="2 3">
    <name type="scientific">Cuniculiplasma divulgatum</name>
    <dbReference type="NCBI Taxonomy" id="1673428"/>
    <lineage>
        <taxon>Archaea</taxon>
        <taxon>Methanobacteriati</taxon>
        <taxon>Thermoplasmatota</taxon>
        <taxon>Thermoplasmata</taxon>
        <taxon>Thermoplasmatales</taxon>
        <taxon>Cuniculiplasmataceae</taxon>
        <taxon>Cuniculiplasma</taxon>
    </lineage>
</organism>
<proteinExistence type="predicted"/>